<feature type="compositionally biased region" description="Polar residues" evidence="1">
    <location>
        <begin position="381"/>
        <end position="392"/>
    </location>
</feature>
<dbReference type="EMBL" id="SNRW01002054">
    <property type="protein sequence ID" value="KAA6394063.1"/>
    <property type="molecule type" value="Genomic_DNA"/>
</dbReference>
<proteinExistence type="predicted"/>
<accession>A0A5J4WH88</accession>
<dbReference type="AlphaFoldDB" id="A0A5J4WH88"/>
<evidence type="ECO:0000313" key="3">
    <source>
        <dbReference type="Proteomes" id="UP000324800"/>
    </source>
</evidence>
<evidence type="ECO:0000256" key="1">
    <source>
        <dbReference type="SAM" id="MobiDB-lite"/>
    </source>
</evidence>
<feature type="region of interest" description="Disordered" evidence="1">
    <location>
        <begin position="347"/>
        <end position="449"/>
    </location>
</feature>
<dbReference type="Proteomes" id="UP000324800">
    <property type="component" value="Unassembled WGS sequence"/>
</dbReference>
<feature type="compositionally biased region" description="Basic and acidic residues" evidence="1">
    <location>
        <begin position="393"/>
        <end position="409"/>
    </location>
</feature>
<protein>
    <submittedName>
        <fullName evidence="2">Uncharacterized protein</fullName>
    </submittedName>
</protein>
<name>A0A5J4WH88_9EUKA</name>
<feature type="compositionally biased region" description="Polar residues" evidence="1">
    <location>
        <begin position="415"/>
        <end position="442"/>
    </location>
</feature>
<sequence>MDVVERFREILKPIMEEKKKKPKIKLSGQYKEYPNKDDPAFFYPPKNYRPTPIPRPKDLILSEEQWNQFYGDVRMGVVPICLRLTDNLEAWANLPRGLYIPGLLNFINGVAGFINIHIQIQQSIPRAVIGLIIFAAEQIIQSETESKDQQQLSNEFERIVTDGTDDNRDDDQSEHAIESKHFINKNDGLRKNDSGTQLKATVNGEANPEFNITKIPVNTPPYNVNGSDGLGENDCGKQLQAATNENGYLNYQAIENTGKENNNEQAIDNRAIGKQNNQRYNNKSQYEQEAKLQVNGNTKLRETGLFHTTHPEQEIRIPNISQSKVQPQLITTPPELGQVKGKVIITKQRMHPTNDHYTRSKTCQTKSVPKKSLGSPEARANSDTPNHFVPQQEQRKKADVAPITEDKSAKHSKSNKTSAGSKKQIQGSNSENQKQIEPNSETDQPEWLD</sequence>
<comment type="caution">
    <text evidence="2">The sequence shown here is derived from an EMBL/GenBank/DDBJ whole genome shotgun (WGS) entry which is preliminary data.</text>
</comment>
<evidence type="ECO:0000313" key="2">
    <source>
        <dbReference type="EMBL" id="KAA6394063.1"/>
    </source>
</evidence>
<organism evidence="2 3">
    <name type="scientific">Streblomastix strix</name>
    <dbReference type="NCBI Taxonomy" id="222440"/>
    <lineage>
        <taxon>Eukaryota</taxon>
        <taxon>Metamonada</taxon>
        <taxon>Preaxostyla</taxon>
        <taxon>Oxymonadida</taxon>
        <taxon>Streblomastigidae</taxon>
        <taxon>Streblomastix</taxon>
    </lineage>
</organism>
<reference evidence="2 3" key="1">
    <citation type="submission" date="2019-03" db="EMBL/GenBank/DDBJ databases">
        <title>Single cell metagenomics reveals metabolic interactions within the superorganism composed of flagellate Streblomastix strix and complex community of Bacteroidetes bacteria on its surface.</title>
        <authorList>
            <person name="Treitli S.C."/>
            <person name="Kolisko M."/>
            <person name="Husnik F."/>
            <person name="Keeling P."/>
            <person name="Hampl V."/>
        </authorList>
    </citation>
    <scope>NUCLEOTIDE SEQUENCE [LARGE SCALE GENOMIC DNA]</scope>
    <source>
        <strain evidence="2">ST1C</strain>
    </source>
</reference>
<gene>
    <name evidence="2" type="ORF">EZS28_010409</name>
</gene>